<keyword evidence="2" id="KW-1185">Reference proteome</keyword>
<reference evidence="1 2" key="1">
    <citation type="journal article" date="2023" name="Plants (Basel)">
        <title>Bridging the Gap: Combining Genomics and Transcriptomics Approaches to Understand Stylosanthes scabra, an Orphan Legume from the Brazilian Caatinga.</title>
        <authorList>
            <person name="Ferreira-Neto J.R.C."/>
            <person name="da Silva M.D."/>
            <person name="Binneck E."/>
            <person name="de Melo N.F."/>
            <person name="da Silva R.H."/>
            <person name="de Melo A.L.T.M."/>
            <person name="Pandolfi V."/>
            <person name="Bustamante F.O."/>
            <person name="Brasileiro-Vidal A.C."/>
            <person name="Benko-Iseppon A.M."/>
        </authorList>
    </citation>
    <scope>NUCLEOTIDE SEQUENCE [LARGE SCALE GENOMIC DNA]</scope>
    <source>
        <tissue evidence="1">Leaves</tissue>
    </source>
</reference>
<dbReference type="EMBL" id="JASCZI010182257">
    <property type="protein sequence ID" value="MED6187469.1"/>
    <property type="molecule type" value="Genomic_DNA"/>
</dbReference>
<sequence length="65" mass="6721">MQLLPVTSALIIGGLTATTLTVQQGRSVNQYVSTAICAGITAGAMAILKANGRQFCSRPRLCGLL</sequence>
<gene>
    <name evidence="1" type="ORF">PIB30_076785</name>
</gene>
<organism evidence="1 2">
    <name type="scientific">Stylosanthes scabra</name>
    <dbReference type="NCBI Taxonomy" id="79078"/>
    <lineage>
        <taxon>Eukaryota</taxon>
        <taxon>Viridiplantae</taxon>
        <taxon>Streptophyta</taxon>
        <taxon>Embryophyta</taxon>
        <taxon>Tracheophyta</taxon>
        <taxon>Spermatophyta</taxon>
        <taxon>Magnoliopsida</taxon>
        <taxon>eudicotyledons</taxon>
        <taxon>Gunneridae</taxon>
        <taxon>Pentapetalae</taxon>
        <taxon>rosids</taxon>
        <taxon>fabids</taxon>
        <taxon>Fabales</taxon>
        <taxon>Fabaceae</taxon>
        <taxon>Papilionoideae</taxon>
        <taxon>50 kb inversion clade</taxon>
        <taxon>dalbergioids sensu lato</taxon>
        <taxon>Dalbergieae</taxon>
        <taxon>Pterocarpus clade</taxon>
        <taxon>Stylosanthes</taxon>
    </lineage>
</organism>
<name>A0ABU6WQ77_9FABA</name>
<evidence type="ECO:0000313" key="1">
    <source>
        <dbReference type="EMBL" id="MED6187469.1"/>
    </source>
</evidence>
<comment type="caution">
    <text evidence="1">The sequence shown here is derived from an EMBL/GenBank/DDBJ whole genome shotgun (WGS) entry which is preliminary data.</text>
</comment>
<dbReference type="Proteomes" id="UP001341840">
    <property type="component" value="Unassembled WGS sequence"/>
</dbReference>
<evidence type="ECO:0000313" key="2">
    <source>
        <dbReference type="Proteomes" id="UP001341840"/>
    </source>
</evidence>
<protein>
    <submittedName>
        <fullName evidence="1">Uncharacterized protein</fullName>
    </submittedName>
</protein>
<proteinExistence type="predicted"/>
<accession>A0ABU6WQ77</accession>